<dbReference type="InterPro" id="IPR001537">
    <property type="entry name" value="SpoU_MeTrfase"/>
</dbReference>
<proteinExistence type="predicted"/>
<evidence type="ECO:0000259" key="3">
    <source>
        <dbReference type="Pfam" id="PF00588"/>
    </source>
</evidence>
<dbReference type="Gene3D" id="3.40.1280.10">
    <property type="match status" value="1"/>
</dbReference>
<dbReference type="PANTHER" id="PTHR43191:SF12">
    <property type="entry name" value="RRNA METHYLASE"/>
    <property type="match status" value="1"/>
</dbReference>
<dbReference type="Gene3D" id="3.30.1330.30">
    <property type="match status" value="1"/>
</dbReference>
<dbReference type="GO" id="GO:0008173">
    <property type="term" value="F:RNA methyltransferase activity"/>
    <property type="evidence" value="ECO:0007669"/>
    <property type="project" value="InterPro"/>
</dbReference>
<feature type="domain" description="tRNA/rRNA methyltransferase SpoU type" evidence="3">
    <location>
        <begin position="120"/>
        <end position="265"/>
    </location>
</feature>
<organism evidence="4 5">
    <name type="scientific">Cutibacterium avidum</name>
    <dbReference type="NCBI Taxonomy" id="33010"/>
    <lineage>
        <taxon>Bacteria</taxon>
        <taxon>Bacillati</taxon>
        <taxon>Actinomycetota</taxon>
        <taxon>Actinomycetes</taxon>
        <taxon>Propionibacteriales</taxon>
        <taxon>Propionibacteriaceae</taxon>
        <taxon>Cutibacterium</taxon>
    </lineage>
</organism>
<keyword evidence="1 4" id="KW-0489">Methyltransferase</keyword>
<dbReference type="Pfam" id="PF00588">
    <property type="entry name" value="SpoU_methylase"/>
    <property type="match status" value="1"/>
</dbReference>
<dbReference type="GO" id="GO:0006396">
    <property type="term" value="P:RNA processing"/>
    <property type="evidence" value="ECO:0007669"/>
    <property type="project" value="InterPro"/>
</dbReference>
<keyword evidence="2 4" id="KW-0808">Transferase</keyword>
<accession>A0A3E2DM33</accession>
<dbReference type="InterPro" id="IPR029026">
    <property type="entry name" value="tRNA_m1G_MTases_N"/>
</dbReference>
<sequence length="279" mass="30276">MATFIDIDDPADSRLADYVSLRDVNLRKSLEAEHGLFIAEGAKVIRRACEAGYPPRSFLLAPRWIDGLRDLFDDLDVEVYVVSEALAEQVTGFHVHRGALASMCRQTRWSAADLTDARRLVVCEDIVDHTNVGAIIRCVAGIGWDGVLLAPRAADPLYRRAIKTSMGTVFQLPWARLEDWSGGLDELRNHGFTVAAMALSDDSVTLDEFSADLRANPRKVALLMGTEGAGLSSHWISQADVVVRIPMAGGVDSLNVAAAAAVACYELRDVTPSRISPSG</sequence>
<evidence type="ECO:0000313" key="5">
    <source>
        <dbReference type="Proteomes" id="UP000259211"/>
    </source>
</evidence>
<dbReference type="PANTHER" id="PTHR43191">
    <property type="entry name" value="RRNA METHYLTRANSFERASE 3"/>
    <property type="match status" value="1"/>
</dbReference>
<dbReference type="GO" id="GO:0032259">
    <property type="term" value="P:methylation"/>
    <property type="evidence" value="ECO:0007669"/>
    <property type="project" value="UniProtKB-KW"/>
</dbReference>
<dbReference type="EMBL" id="NOWI01000002">
    <property type="protein sequence ID" value="RFT46442.1"/>
    <property type="molecule type" value="Genomic_DNA"/>
</dbReference>
<dbReference type="RefSeq" id="WP_117188561.1">
    <property type="nucleotide sequence ID" value="NZ_JAQDJS010000004.1"/>
</dbReference>
<dbReference type="AlphaFoldDB" id="A0A3E2DM33"/>
<dbReference type="InterPro" id="IPR051259">
    <property type="entry name" value="rRNA_Methyltransferase"/>
</dbReference>
<dbReference type="SUPFAM" id="SSF55315">
    <property type="entry name" value="L30e-like"/>
    <property type="match status" value="1"/>
</dbReference>
<evidence type="ECO:0000313" key="4">
    <source>
        <dbReference type="EMBL" id="RFT46442.1"/>
    </source>
</evidence>
<evidence type="ECO:0000256" key="2">
    <source>
        <dbReference type="ARBA" id="ARBA00022679"/>
    </source>
</evidence>
<dbReference type="CDD" id="cd18095">
    <property type="entry name" value="SpoU-like_rRNA-MTase"/>
    <property type="match status" value="1"/>
</dbReference>
<dbReference type="InterPro" id="IPR029064">
    <property type="entry name" value="Ribosomal_eL30-like_sf"/>
</dbReference>
<reference evidence="4 5" key="1">
    <citation type="submission" date="2017-07" db="EMBL/GenBank/DDBJ databases">
        <authorList>
            <person name="Sun Z.S."/>
            <person name="Albrecht U."/>
            <person name="Echele G."/>
            <person name="Lee C.C."/>
        </authorList>
    </citation>
    <scope>NUCLEOTIDE SEQUENCE [LARGE SCALE GENOMIC DNA]</scope>
    <source>
        <strain evidence="4 5">P16-029</strain>
    </source>
</reference>
<dbReference type="GO" id="GO:0003723">
    <property type="term" value="F:RNA binding"/>
    <property type="evidence" value="ECO:0007669"/>
    <property type="project" value="InterPro"/>
</dbReference>
<name>A0A3E2DM33_9ACTN</name>
<dbReference type="InterPro" id="IPR029028">
    <property type="entry name" value="Alpha/beta_knot_MTases"/>
</dbReference>
<protein>
    <submittedName>
        <fullName evidence="4">rRNA methyltransferase</fullName>
    </submittedName>
</protein>
<gene>
    <name evidence="4" type="ORF">CHT91_02500</name>
</gene>
<dbReference type="SUPFAM" id="SSF75217">
    <property type="entry name" value="alpha/beta knot"/>
    <property type="match status" value="1"/>
</dbReference>
<comment type="caution">
    <text evidence="4">The sequence shown here is derived from an EMBL/GenBank/DDBJ whole genome shotgun (WGS) entry which is preliminary data.</text>
</comment>
<evidence type="ECO:0000256" key="1">
    <source>
        <dbReference type="ARBA" id="ARBA00022603"/>
    </source>
</evidence>
<dbReference type="Proteomes" id="UP000259211">
    <property type="component" value="Unassembled WGS sequence"/>
</dbReference>